<gene>
    <name evidence="15" type="primary">rsxB</name>
    <name evidence="15" type="ORF">FN976_25470</name>
</gene>
<evidence type="ECO:0000256" key="8">
    <source>
        <dbReference type="ARBA" id="ARBA00022982"/>
    </source>
</evidence>
<evidence type="ECO:0000256" key="3">
    <source>
        <dbReference type="ARBA" id="ARBA00022485"/>
    </source>
</evidence>
<comment type="caution">
    <text evidence="15">The sequence shown here is derived from an EMBL/GenBank/DDBJ whole genome shotgun (WGS) entry which is preliminary data.</text>
</comment>
<dbReference type="PROSITE" id="PS00198">
    <property type="entry name" value="4FE4S_FER_1"/>
    <property type="match status" value="2"/>
</dbReference>
<protein>
    <submittedName>
        <fullName evidence="15">Electron transport complex subunit RsxB</fullName>
    </submittedName>
</protein>
<keyword evidence="4" id="KW-0997">Cell inner membrane</keyword>
<dbReference type="GO" id="GO:0009055">
    <property type="term" value="F:electron transfer activity"/>
    <property type="evidence" value="ECO:0007669"/>
    <property type="project" value="InterPro"/>
</dbReference>
<dbReference type="Gene3D" id="3.30.70.20">
    <property type="match status" value="1"/>
</dbReference>
<feature type="domain" description="4Fe-4S ferredoxin-type" evidence="13">
    <location>
        <begin position="151"/>
        <end position="179"/>
    </location>
</feature>
<keyword evidence="16" id="KW-1185">Reference proteome</keyword>
<dbReference type="PANTHER" id="PTHR42859">
    <property type="entry name" value="OXIDOREDUCTASE"/>
    <property type="match status" value="1"/>
</dbReference>
<dbReference type="NCBIfam" id="TIGR01944">
    <property type="entry name" value="rnfB"/>
    <property type="match status" value="1"/>
</dbReference>
<feature type="domain" description="4Fe-4S ferredoxin-type" evidence="13">
    <location>
        <begin position="120"/>
        <end position="149"/>
    </location>
</feature>
<name>A0A562ZHJ6_9BURK</name>
<keyword evidence="2" id="KW-1003">Cell membrane</keyword>
<dbReference type="PROSITE" id="PS51379">
    <property type="entry name" value="4FE4S_FER_2"/>
    <property type="match status" value="2"/>
</dbReference>
<evidence type="ECO:0000256" key="2">
    <source>
        <dbReference type="ARBA" id="ARBA00022475"/>
    </source>
</evidence>
<keyword evidence="6" id="KW-0677">Repeat</keyword>
<keyword evidence="8" id="KW-0249">Electron transport</keyword>
<dbReference type="InterPro" id="IPR010207">
    <property type="entry name" value="Elect_transpt_cplx_RnfB/RsxB"/>
</dbReference>
<feature type="compositionally biased region" description="Basic and acidic residues" evidence="12">
    <location>
        <begin position="22"/>
        <end position="40"/>
    </location>
</feature>
<organism evidence="15 16">
    <name type="scientific">Caenimonas sedimenti</name>
    <dbReference type="NCBI Taxonomy" id="2596921"/>
    <lineage>
        <taxon>Bacteria</taxon>
        <taxon>Pseudomonadati</taxon>
        <taxon>Pseudomonadota</taxon>
        <taxon>Betaproteobacteria</taxon>
        <taxon>Burkholderiales</taxon>
        <taxon>Comamonadaceae</taxon>
        <taxon>Caenimonas</taxon>
    </lineage>
</organism>
<dbReference type="NCBIfam" id="NF005415">
    <property type="entry name" value="PRK06991.1"/>
    <property type="match status" value="1"/>
</dbReference>
<dbReference type="Gene3D" id="1.10.15.40">
    <property type="entry name" value="Electron transport complex subunit B, putative Fe-S cluster"/>
    <property type="match status" value="1"/>
</dbReference>
<evidence type="ECO:0000259" key="14">
    <source>
        <dbReference type="PROSITE" id="PS51656"/>
    </source>
</evidence>
<evidence type="ECO:0000256" key="5">
    <source>
        <dbReference type="ARBA" id="ARBA00022723"/>
    </source>
</evidence>
<feature type="region of interest" description="Disordered" evidence="12">
    <location>
        <begin position="212"/>
        <end position="244"/>
    </location>
</feature>
<evidence type="ECO:0000259" key="13">
    <source>
        <dbReference type="PROSITE" id="PS51379"/>
    </source>
</evidence>
<dbReference type="Pfam" id="PF04060">
    <property type="entry name" value="FeS"/>
    <property type="match status" value="1"/>
</dbReference>
<evidence type="ECO:0000256" key="7">
    <source>
        <dbReference type="ARBA" id="ARBA00022967"/>
    </source>
</evidence>
<keyword evidence="1" id="KW-0813">Transport</keyword>
<dbReference type="InterPro" id="IPR007202">
    <property type="entry name" value="4Fe-4S_dom"/>
</dbReference>
<keyword evidence="11" id="KW-0472">Membrane</keyword>
<evidence type="ECO:0000313" key="15">
    <source>
        <dbReference type="EMBL" id="TWO67796.1"/>
    </source>
</evidence>
<evidence type="ECO:0000256" key="6">
    <source>
        <dbReference type="ARBA" id="ARBA00022737"/>
    </source>
</evidence>
<dbReference type="GO" id="GO:0046872">
    <property type="term" value="F:metal ion binding"/>
    <property type="evidence" value="ECO:0007669"/>
    <property type="project" value="UniProtKB-KW"/>
</dbReference>
<dbReference type="AlphaFoldDB" id="A0A562ZHJ6"/>
<reference evidence="15 16" key="1">
    <citation type="submission" date="2019-07" db="EMBL/GenBank/DDBJ databases">
        <title>Caenimonas sedimenti sp. nov., isolated from activated sludge.</title>
        <authorList>
            <person name="Xu J."/>
        </authorList>
    </citation>
    <scope>NUCLEOTIDE SEQUENCE [LARGE SCALE GENOMIC DNA]</scope>
    <source>
        <strain evidence="15 16">HX-9-20</strain>
    </source>
</reference>
<keyword evidence="3" id="KW-0004">4Fe-4S</keyword>
<keyword evidence="5" id="KW-0479">Metal-binding</keyword>
<dbReference type="InterPro" id="IPR050294">
    <property type="entry name" value="RnfB_subfamily"/>
</dbReference>
<dbReference type="Pfam" id="PF14697">
    <property type="entry name" value="Fer4_21"/>
    <property type="match status" value="1"/>
</dbReference>
<keyword evidence="9" id="KW-0408">Iron</keyword>
<dbReference type="Proteomes" id="UP000318199">
    <property type="component" value="Unassembled WGS sequence"/>
</dbReference>
<sequence length="264" mass="28278">MARFRVPAGARLHPAVQRRQSRRLEQARGEASEGAREGPGQERPAQVNLAAALHAALPQTQCTRCGYPDCAAYAQAMAEGAADINQCPPGGAEGIARLARLTGRPVLPLNPANGREGPRGVAVIDENWCIGCTLCLDACPTDAILGANKRMHTVIEPYCTGCELCLPVCPVDCISMENVTGERTGWQAWAQPLADEALARYQAHGARRERAAAENSERLERKAEAKLADLPAHTHDAEGGELARKRAVIEQALARARARRSGTP</sequence>
<dbReference type="EMBL" id="VOBQ01000023">
    <property type="protein sequence ID" value="TWO67796.1"/>
    <property type="molecule type" value="Genomic_DNA"/>
</dbReference>
<dbReference type="OrthoDB" id="9789936at2"/>
<evidence type="ECO:0000256" key="1">
    <source>
        <dbReference type="ARBA" id="ARBA00022448"/>
    </source>
</evidence>
<evidence type="ECO:0000256" key="11">
    <source>
        <dbReference type="ARBA" id="ARBA00023136"/>
    </source>
</evidence>
<dbReference type="GO" id="GO:0051539">
    <property type="term" value="F:4 iron, 4 sulfur cluster binding"/>
    <property type="evidence" value="ECO:0007669"/>
    <property type="project" value="UniProtKB-KW"/>
</dbReference>
<proteinExistence type="predicted"/>
<evidence type="ECO:0000256" key="9">
    <source>
        <dbReference type="ARBA" id="ARBA00023004"/>
    </source>
</evidence>
<evidence type="ECO:0000256" key="4">
    <source>
        <dbReference type="ARBA" id="ARBA00022519"/>
    </source>
</evidence>
<dbReference type="PROSITE" id="PS51656">
    <property type="entry name" value="4FE4S"/>
    <property type="match status" value="1"/>
</dbReference>
<keyword evidence="10" id="KW-0411">Iron-sulfur</keyword>
<evidence type="ECO:0000256" key="12">
    <source>
        <dbReference type="SAM" id="MobiDB-lite"/>
    </source>
</evidence>
<feature type="region of interest" description="Disordered" evidence="12">
    <location>
        <begin position="1"/>
        <end position="43"/>
    </location>
</feature>
<keyword evidence="7" id="KW-1278">Translocase</keyword>
<accession>A0A562ZHJ6</accession>
<dbReference type="InterPro" id="IPR017896">
    <property type="entry name" value="4Fe4S_Fe-S-bd"/>
</dbReference>
<feature type="domain" description="4Fe-4S" evidence="14">
    <location>
        <begin position="45"/>
        <end position="104"/>
    </location>
</feature>
<dbReference type="PANTHER" id="PTHR42859:SF3">
    <property type="entry name" value="ION-TRANSLOCATING OXIDOREDUCTASE COMPLEX SUBUNIT B"/>
    <property type="match status" value="1"/>
</dbReference>
<evidence type="ECO:0000256" key="10">
    <source>
        <dbReference type="ARBA" id="ARBA00023014"/>
    </source>
</evidence>
<dbReference type="InterPro" id="IPR017900">
    <property type="entry name" value="4Fe4S_Fe_S_CS"/>
</dbReference>
<dbReference type="SUPFAM" id="SSF54862">
    <property type="entry name" value="4Fe-4S ferredoxins"/>
    <property type="match status" value="1"/>
</dbReference>
<evidence type="ECO:0000313" key="16">
    <source>
        <dbReference type="Proteomes" id="UP000318199"/>
    </source>
</evidence>